<keyword evidence="1" id="KW-0472">Membrane</keyword>
<dbReference type="RefSeq" id="WP_093141442.1">
    <property type="nucleotide sequence ID" value="NZ_BMWO01000001.1"/>
</dbReference>
<dbReference type="OrthoDB" id="1453319at2"/>
<dbReference type="EMBL" id="FNBA01000001">
    <property type="protein sequence ID" value="SDE52626.1"/>
    <property type="molecule type" value="Genomic_DNA"/>
</dbReference>
<dbReference type="Proteomes" id="UP000199321">
    <property type="component" value="Unassembled WGS sequence"/>
</dbReference>
<proteinExistence type="predicted"/>
<evidence type="ECO:0000313" key="2">
    <source>
        <dbReference type="EMBL" id="SDE52626.1"/>
    </source>
</evidence>
<keyword evidence="3" id="KW-1185">Reference proteome</keyword>
<dbReference type="AlphaFoldDB" id="A0A1G7DN99"/>
<dbReference type="STRING" id="227084.SAMN05421855_1011064"/>
<protein>
    <submittedName>
        <fullName evidence="2">Uncharacterized protein</fullName>
    </submittedName>
</protein>
<feature type="transmembrane region" description="Helical" evidence="1">
    <location>
        <begin position="35"/>
        <end position="55"/>
    </location>
</feature>
<name>A0A1G7DN99_9FLAO</name>
<keyword evidence="1" id="KW-1133">Transmembrane helix</keyword>
<evidence type="ECO:0000256" key="1">
    <source>
        <dbReference type="SAM" id="Phobius"/>
    </source>
</evidence>
<gene>
    <name evidence="2" type="ORF">SAMN05421855_1011064</name>
</gene>
<feature type="transmembrane region" description="Helical" evidence="1">
    <location>
        <begin position="7"/>
        <end position="23"/>
    </location>
</feature>
<organism evidence="2 3">
    <name type="scientific">Ulvibacter litoralis</name>
    <dbReference type="NCBI Taxonomy" id="227084"/>
    <lineage>
        <taxon>Bacteria</taxon>
        <taxon>Pseudomonadati</taxon>
        <taxon>Bacteroidota</taxon>
        <taxon>Flavobacteriia</taxon>
        <taxon>Flavobacteriales</taxon>
        <taxon>Flavobacteriaceae</taxon>
        <taxon>Ulvibacter</taxon>
    </lineage>
</organism>
<evidence type="ECO:0000313" key="3">
    <source>
        <dbReference type="Proteomes" id="UP000199321"/>
    </source>
</evidence>
<accession>A0A1G7DN99</accession>
<keyword evidence="1" id="KW-0812">Transmembrane</keyword>
<reference evidence="2 3" key="1">
    <citation type="submission" date="2016-10" db="EMBL/GenBank/DDBJ databases">
        <authorList>
            <person name="de Groot N.N."/>
        </authorList>
    </citation>
    <scope>NUCLEOTIDE SEQUENCE [LARGE SCALE GENOMIC DNA]</scope>
    <source>
        <strain evidence="2 3">DSM 16195</strain>
    </source>
</reference>
<sequence>MKTFRYILIAIASFLLIYNITLLDFDNLFEGDSVIAGIGVLASACVILLLLIFQVSQKIAKKKR</sequence>